<name>A0AAU9RSR2_THLAR</name>
<keyword evidence="2" id="KW-1185">Reference proteome</keyword>
<evidence type="ECO:0000313" key="2">
    <source>
        <dbReference type="Proteomes" id="UP000836841"/>
    </source>
</evidence>
<sequence>MEHLLIFHSRLRYYHCGKVSSEVVFEFSSTTQDLDILECGAQINESEPSEEDDTEGGVRTYEEICESNEERESRRRKTYRLLELALLSASISPIS</sequence>
<organism evidence="1 2">
    <name type="scientific">Thlaspi arvense</name>
    <name type="common">Field penny-cress</name>
    <dbReference type="NCBI Taxonomy" id="13288"/>
    <lineage>
        <taxon>Eukaryota</taxon>
        <taxon>Viridiplantae</taxon>
        <taxon>Streptophyta</taxon>
        <taxon>Embryophyta</taxon>
        <taxon>Tracheophyta</taxon>
        <taxon>Spermatophyta</taxon>
        <taxon>Magnoliopsida</taxon>
        <taxon>eudicotyledons</taxon>
        <taxon>Gunneridae</taxon>
        <taxon>Pentapetalae</taxon>
        <taxon>rosids</taxon>
        <taxon>malvids</taxon>
        <taxon>Brassicales</taxon>
        <taxon>Brassicaceae</taxon>
        <taxon>Thlaspideae</taxon>
        <taxon>Thlaspi</taxon>
    </lineage>
</organism>
<dbReference type="EMBL" id="OU466858">
    <property type="protein sequence ID" value="CAH2048245.1"/>
    <property type="molecule type" value="Genomic_DNA"/>
</dbReference>
<dbReference type="Proteomes" id="UP000836841">
    <property type="component" value="Chromosome 2"/>
</dbReference>
<dbReference type="AlphaFoldDB" id="A0AAU9RSR2"/>
<protein>
    <submittedName>
        <fullName evidence="1">Uncharacterized protein</fullName>
    </submittedName>
</protein>
<evidence type="ECO:0000313" key="1">
    <source>
        <dbReference type="EMBL" id="CAH2048245.1"/>
    </source>
</evidence>
<accession>A0AAU9RSR2</accession>
<reference evidence="1 2" key="1">
    <citation type="submission" date="2022-03" db="EMBL/GenBank/DDBJ databases">
        <authorList>
            <person name="Nunn A."/>
            <person name="Chopra R."/>
            <person name="Nunn A."/>
            <person name="Contreras Garrido A."/>
        </authorList>
    </citation>
    <scope>NUCLEOTIDE SEQUENCE [LARGE SCALE GENOMIC DNA]</scope>
</reference>
<gene>
    <name evidence="1" type="ORF">TAV2_LOCUS7901</name>
</gene>
<proteinExistence type="predicted"/>